<dbReference type="Pfam" id="PF05140">
    <property type="entry name" value="ResB"/>
    <property type="match status" value="1"/>
</dbReference>
<proteinExistence type="predicted"/>
<reference evidence="9" key="1">
    <citation type="submission" date="2017-05" db="EMBL/GenBank/DDBJ databases">
        <title>Draft genome sequence of Geobacter pelophilus, a iron(III)-reducing bacteria.</title>
        <authorList>
            <person name="Aoyagi T."/>
            <person name="Koike H."/>
            <person name="Morita T."/>
            <person name="Sato Y."/>
            <person name="Habe H."/>
            <person name="Hori T."/>
        </authorList>
    </citation>
    <scope>NUCLEOTIDE SEQUENCE [LARGE SCALE GENOMIC DNA]</scope>
    <source>
        <strain evidence="9">Drf2</strain>
    </source>
</reference>
<evidence type="ECO:0000259" key="7">
    <source>
        <dbReference type="Pfam" id="PF05140"/>
    </source>
</evidence>
<evidence type="ECO:0000256" key="1">
    <source>
        <dbReference type="ARBA" id="ARBA00004141"/>
    </source>
</evidence>
<evidence type="ECO:0000256" key="4">
    <source>
        <dbReference type="ARBA" id="ARBA00022989"/>
    </source>
</evidence>
<evidence type="ECO:0000256" key="2">
    <source>
        <dbReference type="ARBA" id="ARBA00022692"/>
    </source>
</evidence>
<keyword evidence="3" id="KW-0201">Cytochrome c-type biogenesis</keyword>
<accession>A0ABQ0MRE5</accession>
<evidence type="ECO:0000256" key="3">
    <source>
        <dbReference type="ARBA" id="ARBA00022748"/>
    </source>
</evidence>
<protein>
    <recommendedName>
        <fullName evidence="7">ResB-like domain-containing protein</fullName>
    </recommendedName>
</protein>
<feature type="domain" description="ResB-like" evidence="7">
    <location>
        <begin position="103"/>
        <end position="368"/>
    </location>
</feature>
<comment type="subcellular location">
    <subcellularLocation>
        <location evidence="1">Membrane</location>
        <topology evidence="1">Multi-pass membrane protein</topology>
    </subcellularLocation>
</comment>
<sequence length="382" mass="43489">MPEMKRSATGDDNEQFPLEPRYHPVNKMLRKIYDFLASAKLAMVLLVAILICCLVGVTLFRGQRAGELIFDTLWFNLLLVMLIVNVACCFFGRIWGRRITLISFGMILFHLSFVAMFIGIIYNSLFFFRGAMRLTEGETVQNGERQSYDAVTRGRFFNVRWLKGETTLNAMHLGYKLDGIDKKRAYDITVGEGDDKKQEVIYLTKNLDYRGFKFFPDQEGYTVLTVLYDKQGKELYGAYLPLQSLKHDGKSSFYTTGTKEGPGSMAFPYAPEKPVFDLQVAYRPDPVKEKAGNAFFMVKPLGSVFDKMDQDSFEKSKTALGEKFPAGDYYLSPKEVRYWVSMKVSYEPGQIVVLSSLWVGLFGMIVTTVGRIMKGRRDGGKE</sequence>
<dbReference type="RefSeq" id="WP_085814987.1">
    <property type="nucleotide sequence ID" value="NZ_BDQG01000001.1"/>
</dbReference>
<gene>
    <name evidence="8" type="ORF">GPEL0_01f5383</name>
</gene>
<evidence type="ECO:0000313" key="9">
    <source>
        <dbReference type="Proteomes" id="UP000194153"/>
    </source>
</evidence>
<keyword evidence="9" id="KW-1185">Reference proteome</keyword>
<feature type="transmembrane region" description="Helical" evidence="6">
    <location>
        <begin position="351"/>
        <end position="373"/>
    </location>
</feature>
<evidence type="ECO:0000313" key="8">
    <source>
        <dbReference type="EMBL" id="GAW68851.1"/>
    </source>
</evidence>
<evidence type="ECO:0000256" key="5">
    <source>
        <dbReference type="ARBA" id="ARBA00023136"/>
    </source>
</evidence>
<feature type="transmembrane region" description="Helical" evidence="6">
    <location>
        <begin position="107"/>
        <end position="128"/>
    </location>
</feature>
<feature type="transmembrane region" description="Helical" evidence="6">
    <location>
        <begin position="73"/>
        <end position="95"/>
    </location>
</feature>
<keyword evidence="5 6" id="KW-0472">Membrane</keyword>
<keyword evidence="4 6" id="KW-1133">Transmembrane helix</keyword>
<evidence type="ECO:0000256" key="6">
    <source>
        <dbReference type="SAM" id="Phobius"/>
    </source>
</evidence>
<feature type="transmembrane region" description="Helical" evidence="6">
    <location>
        <begin position="37"/>
        <end position="61"/>
    </location>
</feature>
<name>A0ABQ0MRE5_9BACT</name>
<keyword evidence="2 6" id="KW-0812">Transmembrane</keyword>
<dbReference type="InterPro" id="IPR007816">
    <property type="entry name" value="ResB-like_domain"/>
</dbReference>
<dbReference type="Proteomes" id="UP000194153">
    <property type="component" value="Unassembled WGS sequence"/>
</dbReference>
<organism evidence="8 9">
    <name type="scientific">Geoanaerobacter pelophilus</name>
    <dbReference type="NCBI Taxonomy" id="60036"/>
    <lineage>
        <taxon>Bacteria</taxon>
        <taxon>Pseudomonadati</taxon>
        <taxon>Thermodesulfobacteriota</taxon>
        <taxon>Desulfuromonadia</taxon>
        <taxon>Geobacterales</taxon>
        <taxon>Geobacteraceae</taxon>
        <taxon>Geoanaerobacter</taxon>
    </lineage>
</organism>
<comment type="caution">
    <text evidence="8">The sequence shown here is derived from an EMBL/GenBank/DDBJ whole genome shotgun (WGS) entry which is preliminary data.</text>
</comment>
<dbReference type="EMBL" id="BDQG01000001">
    <property type="protein sequence ID" value="GAW68851.1"/>
    <property type="molecule type" value="Genomic_DNA"/>
</dbReference>